<feature type="coiled-coil region" evidence="14">
    <location>
        <begin position="3531"/>
        <end position="3561"/>
    </location>
</feature>
<dbReference type="FunFam" id="1.20.58.60:FF:000195">
    <property type="entry name" value="Uncharacterized protein, isoform B"/>
    <property type="match status" value="1"/>
</dbReference>
<sequence>MSDGRDSPSQSGLRDRVHFFEKVWSGQSSNDTVDATTDVDEIERRIEQRKRRPESPKIEVKLKHTRDGESPTKTFESSFPNLKLRHVEPAEEVENFERQVEEGDLAAGVRFVKFERVVKRTVTETRSEERAESPQHEWYSEYKQQTWQTAPRKEYLRSKSEYDSHIAEIRNEQERVQKKTFVNWINSHLSKRIPPLRIDDLIYDLRDGTKLLALLEVLSGEKLPMERGRVLRRPHFLSNANTALRFLAGKRIKLVNINAADLVDGRPAVVLGLIWTIILYFQIEENSRALEYLGGSRCASVMSHESGAATPTQRAEDKWKQGAKKTLLQWVANALPKDSNIQVTDFGPSWRDGIAFLAIIDAIKANLINLAEMKRKTNKQRLEHAFDVAENALGIARLLDAEDVDVDKPDERSIMTYVAQFLHKYPEPKTTGPDAVAAVQEEYESLRMWLTERVTTVQRQYDSRTLSRHYEDYVRAENDRLAREPIYQKLEKLMYTQSLVAIAPKSWRELVSLWIELERLHRRWLWLLDSELPGDFRNVGEWLARAEYLLYFDEIPTSLDERTAAIISEKLEEHSGFFAGLPEVIDRFEAALRSPDAARIPGERLQDMKERLETVSRRAPQRKARLKYLEHKCCIVAFTELTKAKLAAWTGKYGRIDHVRALLEDYDNFVTKNKIFQEFDRAYVDIKQVAEEYKRVCEVDRTEARDIDTFLRDVAETWRRVASDVRCARSVLEEVIAHWERWNTLADDFTIWLDKAQHMLRVSEDERLEFFQDLTVWKEKHQLLGDAAGFLAATSSEEISQEVKRKYVEITERWERVWEEAERYVRGGDALRNRRELANGVRALDSWLAAADNLLTRTPRANTTDIQAYIDQLLQLNSEIEHHEELFKTISRTFQNAIAEMPRDEVEANMAKLKQQKEALVRVRATVPVKLHQYRQLLVQHESLESGQKEIGSWLDKAEQALRTTGETRREVISERYEIHRTFFSRTTYYRSMLESKNKVFQNIVKSADTDRSADVTEQVTLMRDLNERFAHVSSEATRREAELQRLVRAWEDFESKKRAVEEWASRAEALLADNRVDSKQAVDFHKRFFQGADERAVSELVRSGRELIELVSEEDRPRVVETVEQLQQRWRSLLDQAPPHLMRLEFRLDEAVFQHCIKDIEKEIVYEEQAYNQSDDADGILIRNEEYFRNQGKIMQVEHCLQNLHKIASSYTHQTNDTTLEDSVRRCEQMWESTVQRVEHFRQQLQRIPAKWDAYREKFREMERWMDHVDKTMDSIVREVDSAEAFEREKTIFQNICREADKKREDMKWLVQTLDMLTNHCSEGEAQEEQIRLENLIARYKNLIPTIEITMIKTETYTRCYTYRREVHEVICVLESAKEQAMVAPEPQSLQHVEQLVLEQQAAVQKLDRHRPSVMSMLQRGKDLIKDANAPAFVREDVRNLETGWNTAYETSTDRLHKLRDTQKVWSNYEYQKDELLSDLDKYESYIVHPGLELGVTNIGRELQETRIIKTDIEKAKTERLPQLQQAYTELQTLTADKPKPVIEKDLQTIERKLVRVQDEVDSKVVHLEKFNEEWVKIEHKLEHVREWIKKESPILIQQIRSENITPEERVIKSQSLQKVIAEKLETIRGVADHGTKLAIEHRVQDANRLKGEVALLEKMMADLQRSTEHQTKVVEHDLATYQKYQKGVAEIKPWIEEAELKLGNVPKPTTLPEAQQLQQQSRALITDCEKQLTNLQILSSVSHQLSGKTSAPDEVDAIHSRWAVVHDLADQWNNKLDKLVNNWENFEREAEKLESWIENGEKLLSSRNVSIDSPQVEKLDRELNKLKSFGNEISQQQAKIISLSQTCDNICHNIQPEGATVLKNKVSDIKQRTNDLAETVRSRVNELSDKIIVRHEFLTKLHNFDNWITDFRRKTESYDQIGADKVEPTLQSMHVLLQEHAAKAPEFTDIYNEIKNMTLSSHPDESRSLSETYSNIAEHYQIIENNIQQNKGILQKWSDLLNWYDESKQQLNHIQYQIEGPKLTPESYEILRQELVNVITKIPEWKSNVALLDGPSKVKVTDQNTGRIMSPTSIVKEIEMKAEALLNQVTNKRDLVQKVGARWDKFNLQHNALGEVLHNVQTVLNEMAQRPVPLTEATIQDMTEQLDKLDAEMKEKQSIRKELREEGLHLMREDQPNMGTIQNALSTADNNWDQVVNAVRDTKNKYILLSSTLHELKNFTIAFDREMSRAEQLYNDCKEAPNDYVQTGQALEKAKKSYEILKRSKGLLDQMDVIKQSVLKQASTLGGFDTSPLEEAFLTSQTHWEKVNDAVIKRIQDLESQLIVWRQIDDTKNQVITWLSETGQNLANACDNLEIRFGQSHLTKYKEELPIYTGLKNSIKSKCEQITNLNKSIPVGQVSSIIDYLDHEFAALQSLADNLESAVSSLGTKETKLKDHIKRLSDSVSKIRDDIIKCDDMTGDNAKILDRLKKCQACKAELQNLSDEIDNLSQSVSEMNDNYPGFYESLVPKELSTLQKRFESVLVHANKTEITLLTFLQKLFTDKLAMFNRNLKILDDKTRWCMPDVTSDKYNLEVKSAALTDVENGIADCKSKVAELKEARDILKVVAEPACAQEAAQQTEKAQKNLEVLNANYEEIKNRLKENIDAWQEYEVLLENVSEWLKEKENKVRQEAANLLNLDEIDAKIAEVEHLDKEIKEYGGEVSKLTEIGEKILSRNPDSRVLQHINHLVSRYQTVGKFMESHLNRLKDLKDNKSKYDKSIAEFKNWLQDTNGKIKDLAVMSKHAKPSAADLAQIKKLNENKDIGQKLLNNAIGSGEALFSGITPECREQVRNELRSLRDYFEDSVDSLNNVIKDIETTINKRSSFDDTFNQVQKWIADKEKELGDFKLCPTLPEKKAQLHANKILHQEVELHQSMLSQLTEKIKLMPDEEAEKSLSKTIDRYRDMTKELEKRISASESHVADHEKYVNMFEDVRDRLNHIVAENSMLNYGSVTQKDDVDAKIAAIEKVTIKAKDIQNNLAGLKSQLETVIETTSPNGHPVLISEYEQLKVQWDQLATQCKEQDKKLKDTLKQWTESQKTLDELEEWLKIKENQVRDQSLKSNLEAKIAHLQKVKEIQSELASRSADFAALTDTKQNVATESELTNKTSKLATRYHTLNNLVNEIISKYEVFVSEHQTFENEYNNMENWLMGMLGELGDLNEIVGDYAVLQEKQNKAKELYESRNKKTPAFEEFLSLGEKLYTHTSPDGREVIRQKIRKIRTLWDSFGDSFQETVNKLDQCLLQFSDFSLAQEQLTKWLKDVERAMQRHTELKASLEEKKAQLQNHKIMHQEIMTHQQLVESVCDKAQQLVDQTHDASLNVYLQSIKQLFQNIVTKSQNLQDNLEDCVKRHEDLVRLIQQYKEWLSSQSEKLLDIENATGEKPEIIRKLQSAIALKDIEKVGSSKLDEIRAVFFNVSKSTSEAGNTAIKLEIDNLHDQLRNAVENITTSEQKLKHTLEIWNKFDSSIESITDWLKDMESKCRDQSLCSTLKDKEAQLQRYVDLRNNINAKEKEIDAFVDESHSLIQLSGTERLKPLVTQVSSRYQQLHLISKEIVNHWSELVADHRKYEQLRSEFDAWLKPLEEQLSQMVTKEDKLSIESKGNKLQVFLMERENGEHKIGILTTAGDKVLPETAANGRENIRAEIRALRERWDKLNDAILQQQKEFESQTLQWSSYQDVLQQTLSWLDEKEKIVDGEEKAVLNSAQEIKSKLLKNKTLLQEIYSHKRVIETVTEKAKSVSATLHSGKGESDEMTAIIKSVWDRYNALTNRLSGIIDKHESTFDIYQQFADQQKSLQDYQKHLWDRLHLLSDFSGNKAALQSKLTKIQELLDAIPTGNNKLKMLSDLIEKNNARLSPRGRDGMSRELSLLRADLEKFTATVHDVKRGIEDKIQQWIEFDSANERLQHWLSDTEMSLKTYTPKATLEEKVDQLNKYQAILANLKKTENDVDKLTDEFSDLIENCNDTRITMNLQQMTSRFQSVQSTAKELVKKCEQAVNDHNAYQEKYNQCTDWLKAAQVKFDECKENLSNTPEGISAKRESLNDLLSQRRNATLLVNNTFELGEKLYPSTSPEGKEIIEQQLQEIQQAIDNLYDNITKAERDLDSELNKWSSFEDNLKTVQSWLTSAEKSLPKEIELKATLDEKRNQLNVYRTFLQDAITHQQDIADLESRAQTLPDVSKDIAKEIDQLKQRHETILARAKSFVEQYEAIVNNHQQYTKAVKDLEEWVEATHNTAQLWGDVNLERVALSSNCEKLKSLQLALPEEKNRIDKIRSLGEKVLPGTISTGQANIRNQIDASHQEWEGLVSFIHKTIEAMENKIQQWNEYENMKDQCLAWIRNTDNQIHAVDLKATLPEKQEQFKKFQELQGEVRAKELEIDNITEKAQHLHTGVFGPRASQISDLSVKYQTLSQKVKDLTNRWQQYVKTHQEFASNVTECSQWIEELRDKLDFCADLSSCSQDDLETKLVLIQNLLLTKDEGFTKVQSLVELAQNVMANTAPAGHEAINNSLVALQEQWSALLSRMIETKNMLDDSVTKWAGFLEQIQLIEKSNAYLENMLAELSPYEASMTDKRAQLEKLKEVEEKARCDRLDVDTLKAKAAEMIASGQQNQAASKAQETLSKFDNLYDKIKKLLADREEQYKDHRLYKEAHDELIQWLGRAREKVPSLKSKPLSDKLAIENSVAPLDALINKQAQGELLLEHLQHTGEVVLASTSPEGQTIIKNEMKALKESFDDLFNEIKQQKSQLEDTVNQWREYKDEYERLSDWLQQKEILIKNQKLALLGTAKEKGAQVNEVKEIVDQLNKGKADIEKFNASASGLLASHLDTYVNNQLRHLNSRYQVLVNMANDVLKKVETNYEQHQTYDDNYAKTKKWIDDAWEITRSGSEAGSNSSKEALQKRLEQIEDLLKRREEGQNLVHATVNSGEKVLRNTRSDGKDKINTELKELQNEWDRLVKKMSTAKVHLETALLQWADYSSSYSQLQQWISDREAKLQEVCEQKVAKSKKGQDRLAGLTAGLSLGERKATLRQTNNIVQDIVSFEPMIQSVTSKASELMQQAPASEITSKYETLSKQAKDLYEKQRETVEQHQAFIDAGSDFVQWIRAAKERLGKCSDATGDKESLSSKISQLKVLESELPEGQAKLQKALEQGEISCGLADHEDREDIEEEVALMQEEYDTYVEQLNNTKALIEGGIVKWTEYEEQYKEALDWLSKTEKLVQSFNKLQNNLEQKKVVLEEFQGHLQMLFDWQAELDKLNVRAQTLLETCADTRISNGITQLTTKYNALLSLAKEVMKRLELHYQEHQQHNALYGECQDWLDRTREKLNQCAEIPNNLAEVNSKLNTVKLLRQSLEQGQNKLRYLLELKEKVIMNTEQTGAAKIQEDTDNLKQEFDKLIADLQDVRNKLTSRASQFDDISKIHKLLVEWLDDIDQKIQSDDSLLQDLSEKKAKLEKFKTFNRDIDSHSDLVKRLNEKLKEDASLKSKGIEDTLKRYDGIRKTVNEMIAKLEDYVNSHIQYKDSYDQFYDWIRNCKIEIQQCSDSHGEKDSVQKKLQNVNKIIESLPKGEALLKKAISLSNAVLETTGNEGKDNINQEIKQLKIEWENLQQICKDTKKLLEKCLAAWSDYLETSEKMSKWVKEFDNKLKTVQKVDKITPEHLDKCRELLSEALGHKHVLEELNDRCENLMEQSACAWVRDKTVNLQTEYTTLLTKIQGLVSNGEKNLSDHTEFIKAKEDLQQWLETAHGTVQDSIGVGDIDTTKDKLETVKLVNNRMTEGHHLLVVLQEAFKKALNNTPPEEQDGLRNDVKVLQESWDQLKIDLNSITAQLKAAIGKWEDFEESKKKMDQWIKDTEQNLDKVPPTGGELGEMKTLLEKYKHIEDEIDNKKPELDRLKSEAAELSSWAKKPAIKESVTEIEKKCKALRAKCAAKKADLESEIKDYNNYHQSLQDTEKWLLQISFQLMAHNSLYIANREQTEEQLAQHAVLLDDIQKYRSTLDELEGKGQAQIERYEKTTPSIRETVGKQLKNVNDSHKSLLATALQIERRLREGLAKFKEYEDTLESILNNLDEMEPAITELDVPVDGLSHGRELLDKARTLHNRLQTEKGRLSAAVAACSAAAASVSRPSSPADSAPLPVPPMELLVRARLEDLIDQVQSHLEELGDAVHGMEEAMKQVLEIQEWIAVHNALARDWLANPSKLRPEAAKQDMAAMNDALASLSEKRNRLLTEIPTEGLEDEINLEEELDNLEQAILKAIEREKGNQAIIDAFRNKCQEIHDFFDSTLKKMCLADKGSGLPCPQKLSALKELSSEFGQAGKDKVDSIKSVGSQVINIVSNLESQQVEEQMKSVERRYNDIAKRIQRKLQMLEITYKAIDGTKSEVNAQNEWMQKEIDNILHPEPLGYESKSVKERQKKVANLLKETDGKKTVIDSLEKKVSNIQAELEPSEQLQLESELSELSSKQKQLASLIKQEIERLGTCAEDRKKLENDIEKAKNWLKAKLAEIKKLGGPVPLEAAKVEKEIAVHKKHQSELSDFHNDTLAEVMRQGNAVSKDCSPEDRAKLQAILEDLNKTYTSAKVDIDDKLAALNKRLQGRNEFETEFAKCQSWLNEAEVAATPELRTTSLQLLEEQLAKFEKLSKEADDVEKNIGKIKDKSKELMDSLSDSNKLQLKEQVNVLSDRFARIKAIINDKKGILLKHIKEYKDAAAKIAAALEFLNEIQNKLKALNKPIGSKVEDVQPIIQAYESILADLKKNKAMLNELQGGNLHDLQDILTQQDDLMSTIEDQISKLKLLLLLREQFFALVKEIEEFIAKYTDLTSEIEKSNDSLEDKIKRYDDIIVKIQGCEALLATATDKGQQIAAEGTVIDRNNITELLQSLKQQLLTLRRTVEAKRQEHERAAAEHKKLGSDLSDILQWLHDNEAAVHSRPLLNRDVASVDKKLTEHATLVKNIQSYLDKLTKITDVIKNDDGVPSTLLEMMSEANSLKTSLPAELANREKYLQDNKKYRQQYLQLVEKLNIWVNEATIRLDMGKNGTDFENIESDLEEHKSFFNTSEPSMKDLVGKRMQDIVDKIWPSLAASEQEELSKDHQKHNQLLKNTLNSAKSRQAQLEQDLEIWKDFCQLVDKIKAILDKNDIQDEPVTSVDALRLHLEKLNHAKNDLENQQPLLDVVRERARELCSGADAASGERVEQRTRELADRWSVACEGLAKRAATADQQLLRWNQLLDVQRSLGAAVTAASDRLRQLDASPSTRRRAVDTRHALQELQSEVSSLEDSRDELLEHADFVISLLKPHSKDAANDTEKNVKELVEAYEKLRQTLAARLAEIDDIVSEFDRVSERIDELRQQIEVLTAKVRTFYVFGEDEADSVSALTKEVSDLVERTKNFTEESRKRYGGSAPADVAQELSSLELSSEALAAAMEEKEREWKRARTARSEYATDVEDVQAWVRAAELTARDRTLAPEPYRERLVATRAEVPNVADRVERLTRNARAIVEGSRDATERQLVQSTVTALSEQFAAVCSELEARQGAVEDACDAVARFLTLLEKVLLWVETQRAFLARPLPLADLQEAQQKQTEYGNALKSCKQQAKNLADMAKEIEAIERVTSPGDLPSRLEAAENATVDVEKRLAKTVSTTTDCYFGIKSYNILIYFHYFTERSTTGTSRRMGAMRKKIKGCRALARSDLKDLRDTSECQETTQGSSRSEGEIDKRYLHAKDEDLICSGKTQRTLRAGRRGGAVRGPGGRGGGGARAGGGAGRAGRAGGRAGRAAGARAGAGGRLLRGRGAAARAAAAGRAGAAPRCAAQLLPARARARAPTAAGVSRARQVAPEQDSGA</sequence>
<evidence type="ECO:0000256" key="7">
    <source>
        <dbReference type="ARBA" id="ARBA00022737"/>
    </source>
</evidence>
<dbReference type="SMART" id="SM00150">
    <property type="entry name" value="SPEC"/>
    <property type="match status" value="46"/>
</dbReference>
<evidence type="ECO:0000313" key="18">
    <source>
        <dbReference type="Proteomes" id="UP001231518"/>
    </source>
</evidence>
<evidence type="ECO:0000313" key="17">
    <source>
        <dbReference type="EMBL" id="KAJ8721225.1"/>
    </source>
</evidence>
<dbReference type="FunFam" id="1.10.418.10:FF:000037">
    <property type="entry name" value="nesprin-1 isoform X1"/>
    <property type="match status" value="1"/>
</dbReference>
<evidence type="ECO:0000256" key="13">
    <source>
        <dbReference type="ARBA" id="ARBA00023242"/>
    </source>
</evidence>
<feature type="coiled-coil region" evidence="14">
    <location>
        <begin position="6246"/>
        <end position="6295"/>
    </location>
</feature>
<feature type="compositionally biased region" description="Polar residues" evidence="15">
    <location>
        <begin position="7731"/>
        <end position="7740"/>
    </location>
</feature>
<dbReference type="Pfam" id="PF00435">
    <property type="entry name" value="Spectrin"/>
    <property type="match status" value="11"/>
</dbReference>
<dbReference type="PROSITE" id="PS50021">
    <property type="entry name" value="CH"/>
    <property type="match status" value="2"/>
</dbReference>
<dbReference type="CDD" id="cd21243">
    <property type="entry name" value="CH_SYNE1_rpt2"/>
    <property type="match status" value="1"/>
</dbReference>
<dbReference type="GO" id="GO:0005640">
    <property type="term" value="C:nuclear outer membrane"/>
    <property type="evidence" value="ECO:0007669"/>
    <property type="project" value="TreeGrafter"/>
</dbReference>
<dbReference type="InterPro" id="IPR001589">
    <property type="entry name" value="Actinin_actin-bd_CS"/>
</dbReference>
<dbReference type="InterPro" id="IPR002017">
    <property type="entry name" value="Spectrin_repeat"/>
</dbReference>
<protein>
    <recommendedName>
        <fullName evidence="16">Calponin-homology (CH) domain-containing protein</fullName>
    </recommendedName>
</protein>
<dbReference type="FunFam" id="1.10.418.10:FF:000033">
    <property type="entry name" value="nesprin-1 isoform X1"/>
    <property type="match status" value="1"/>
</dbReference>
<evidence type="ECO:0000256" key="9">
    <source>
        <dbReference type="ARBA" id="ARBA00023054"/>
    </source>
</evidence>
<evidence type="ECO:0000256" key="15">
    <source>
        <dbReference type="SAM" id="MobiDB-lite"/>
    </source>
</evidence>
<evidence type="ECO:0000256" key="10">
    <source>
        <dbReference type="ARBA" id="ARBA00023136"/>
    </source>
</evidence>
<dbReference type="GO" id="GO:0006997">
    <property type="term" value="P:nucleus organization"/>
    <property type="evidence" value="ECO:0007669"/>
    <property type="project" value="UniProtKB-ARBA"/>
</dbReference>
<dbReference type="GO" id="GO:0030017">
    <property type="term" value="C:sarcomere"/>
    <property type="evidence" value="ECO:0007669"/>
    <property type="project" value="UniProtKB-SubCell"/>
</dbReference>
<feature type="coiled-coil region" evidence="14">
    <location>
        <begin position="7293"/>
        <end position="7391"/>
    </location>
</feature>
<feature type="region of interest" description="Disordered" evidence="15">
    <location>
        <begin position="7764"/>
        <end position="7813"/>
    </location>
</feature>
<feature type="coiled-coil region" evidence="14">
    <location>
        <begin position="5950"/>
        <end position="5988"/>
    </location>
</feature>
<keyword evidence="18" id="KW-1185">Reference proteome</keyword>
<feature type="region of interest" description="Disordered" evidence="15">
    <location>
        <begin position="7725"/>
        <end position="7746"/>
    </location>
</feature>
<keyword evidence="9 14" id="KW-0175">Coiled coil</keyword>
<accession>A0AAD8DT02</accession>
<evidence type="ECO:0000256" key="11">
    <source>
        <dbReference type="ARBA" id="ARBA00023203"/>
    </source>
</evidence>
<feature type="coiled-coil region" evidence="14">
    <location>
        <begin position="4933"/>
        <end position="4996"/>
    </location>
</feature>
<feature type="coiled-coil region" evidence="14">
    <location>
        <begin position="2581"/>
        <end position="2683"/>
    </location>
</feature>
<feature type="coiled-coil region" evidence="14">
    <location>
        <begin position="6661"/>
        <end position="6691"/>
    </location>
</feature>
<dbReference type="CDD" id="cd00176">
    <property type="entry name" value="SPEC"/>
    <property type="match status" value="14"/>
</dbReference>
<feature type="coiled-coil region" evidence="14">
    <location>
        <begin position="4608"/>
        <end position="4638"/>
    </location>
</feature>
<dbReference type="InterPro" id="IPR001715">
    <property type="entry name" value="CH_dom"/>
</dbReference>
<keyword evidence="13" id="KW-0539">Nucleus</keyword>
<reference evidence="17" key="1">
    <citation type="submission" date="2023-03" db="EMBL/GenBank/DDBJ databases">
        <title>Chromosome-level genomes of two armyworms, Mythimna separata and Mythimna loreyi, provide insights into the biosynthesis and reception of sex pheromones.</title>
        <authorList>
            <person name="Zhao H."/>
        </authorList>
    </citation>
    <scope>NUCLEOTIDE SEQUENCE</scope>
    <source>
        <strain evidence="17">BeijingLab</strain>
        <tissue evidence="17">Pupa</tissue>
    </source>
</reference>
<feature type="coiled-coil region" evidence="14">
    <location>
        <begin position="4765"/>
        <end position="4803"/>
    </location>
</feature>
<keyword evidence="12" id="KW-0206">Cytoskeleton</keyword>
<dbReference type="PANTHER" id="PTHR47535:SF1">
    <property type="entry name" value="NESPRIN-1"/>
    <property type="match status" value="1"/>
</dbReference>
<feature type="region of interest" description="Disordered" evidence="15">
    <location>
        <begin position="7847"/>
        <end position="7872"/>
    </location>
</feature>
<comment type="caution">
    <text evidence="17">The sequence shown here is derived from an EMBL/GenBank/DDBJ whole genome shotgun (WGS) entry which is preliminary data.</text>
</comment>
<feature type="compositionally biased region" description="Basic and acidic residues" evidence="15">
    <location>
        <begin position="53"/>
        <end position="70"/>
    </location>
</feature>
<organism evidence="17 18">
    <name type="scientific">Mythimna separata</name>
    <name type="common">Oriental armyworm</name>
    <name type="synonym">Pseudaletia separata</name>
    <dbReference type="NCBI Taxonomy" id="271217"/>
    <lineage>
        <taxon>Eukaryota</taxon>
        <taxon>Metazoa</taxon>
        <taxon>Ecdysozoa</taxon>
        <taxon>Arthropoda</taxon>
        <taxon>Hexapoda</taxon>
        <taxon>Insecta</taxon>
        <taxon>Pterygota</taxon>
        <taxon>Neoptera</taxon>
        <taxon>Endopterygota</taxon>
        <taxon>Lepidoptera</taxon>
        <taxon>Glossata</taxon>
        <taxon>Ditrysia</taxon>
        <taxon>Noctuoidea</taxon>
        <taxon>Noctuidae</taxon>
        <taxon>Noctuinae</taxon>
        <taxon>Hadenini</taxon>
        <taxon>Mythimna</taxon>
    </lineage>
</organism>
<gene>
    <name evidence="17" type="ORF">PYW07_002000</name>
</gene>
<dbReference type="GO" id="GO:0005856">
    <property type="term" value="C:cytoskeleton"/>
    <property type="evidence" value="ECO:0007669"/>
    <property type="project" value="UniProtKB-SubCell"/>
</dbReference>
<dbReference type="InterPro" id="IPR036872">
    <property type="entry name" value="CH_dom_sf"/>
</dbReference>
<dbReference type="Gene3D" id="1.20.58.60">
    <property type="match status" value="33"/>
</dbReference>
<dbReference type="InterPro" id="IPR018159">
    <property type="entry name" value="Spectrin/alpha-actinin"/>
</dbReference>
<evidence type="ECO:0000256" key="2">
    <source>
        <dbReference type="ARBA" id="ARBA00004204"/>
    </source>
</evidence>
<feature type="coiled-coil region" evidence="14">
    <location>
        <begin position="2141"/>
        <end position="2168"/>
    </location>
</feature>
<dbReference type="CDD" id="cd21241">
    <property type="entry name" value="CH_SYNE1_rpt1"/>
    <property type="match status" value="1"/>
</dbReference>
<dbReference type="Proteomes" id="UP001231518">
    <property type="component" value="Chromosome 12"/>
</dbReference>
<evidence type="ECO:0000256" key="6">
    <source>
        <dbReference type="ARBA" id="ARBA00022692"/>
    </source>
</evidence>
<keyword evidence="5" id="KW-0963">Cytoplasm</keyword>
<feature type="coiled-coil region" evidence="14">
    <location>
        <begin position="6905"/>
        <end position="6943"/>
    </location>
</feature>
<feature type="coiled-coil region" evidence="14">
    <location>
        <begin position="6466"/>
        <end position="6540"/>
    </location>
</feature>
<evidence type="ECO:0000256" key="14">
    <source>
        <dbReference type="SAM" id="Coils"/>
    </source>
</evidence>
<feature type="coiled-coil region" evidence="14">
    <location>
        <begin position="7605"/>
        <end position="7642"/>
    </location>
</feature>
<feature type="region of interest" description="Disordered" evidence="15">
    <location>
        <begin position="45"/>
        <end position="77"/>
    </location>
</feature>
<dbReference type="SUPFAM" id="SSF46966">
    <property type="entry name" value="Spectrin repeat"/>
    <property type="match status" value="43"/>
</dbReference>
<keyword evidence="11" id="KW-0009">Actin-binding</keyword>
<feature type="coiled-coil region" evidence="14">
    <location>
        <begin position="5416"/>
        <end position="5443"/>
    </location>
</feature>
<keyword evidence="6" id="KW-0812">Transmembrane</keyword>
<comment type="subcellular location">
    <subcellularLocation>
        <location evidence="3">Cytoplasm</location>
        <location evidence="3">Cytoskeleton</location>
    </subcellularLocation>
    <subcellularLocation>
        <location evidence="2">Cytoplasm</location>
        <location evidence="2">Myofibril</location>
        <location evidence="2">Sarcomere</location>
    </subcellularLocation>
    <subcellularLocation>
        <location evidence="1">Nucleus membrane</location>
    </subcellularLocation>
</comment>
<evidence type="ECO:0000256" key="4">
    <source>
        <dbReference type="ARBA" id="ARBA00008619"/>
    </source>
</evidence>
<dbReference type="SMART" id="SM00033">
    <property type="entry name" value="CH"/>
    <property type="match status" value="2"/>
</dbReference>
<feature type="coiled-coil region" evidence="14">
    <location>
        <begin position="866"/>
        <end position="923"/>
    </location>
</feature>
<dbReference type="InterPro" id="IPR047290">
    <property type="entry name" value="CH_SYNE1_rpt1"/>
</dbReference>
<feature type="domain" description="Calponin-homology (CH)" evidence="16">
    <location>
        <begin position="175"/>
        <end position="282"/>
    </location>
</feature>
<keyword evidence="7" id="KW-0677">Repeat</keyword>
<feature type="coiled-coil region" evidence="14">
    <location>
        <begin position="4403"/>
        <end position="4459"/>
    </location>
</feature>
<evidence type="ECO:0000256" key="3">
    <source>
        <dbReference type="ARBA" id="ARBA00004245"/>
    </source>
</evidence>
<dbReference type="PROSITE" id="PS00020">
    <property type="entry name" value="ACTININ_2"/>
    <property type="match status" value="1"/>
</dbReference>
<dbReference type="GO" id="GO:0034993">
    <property type="term" value="C:meiotic nuclear membrane microtubule tethering complex"/>
    <property type="evidence" value="ECO:0007669"/>
    <property type="project" value="TreeGrafter"/>
</dbReference>
<feature type="domain" description="Calponin-homology (CH)" evidence="16">
    <location>
        <begin position="321"/>
        <end position="426"/>
    </location>
</feature>
<feature type="compositionally biased region" description="Gly residues" evidence="15">
    <location>
        <begin position="7772"/>
        <end position="7803"/>
    </location>
</feature>
<keyword evidence="8" id="KW-1133">Transmembrane helix</keyword>
<name>A0AAD8DT02_MYTSE</name>
<dbReference type="PROSITE" id="PS00019">
    <property type="entry name" value="ACTININ_1"/>
    <property type="match status" value="1"/>
</dbReference>
<evidence type="ECO:0000256" key="5">
    <source>
        <dbReference type="ARBA" id="ARBA00022490"/>
    </source>
</evidence>
<dbReference type="EMBL" id="JARGEI010000013">
    <property type="protein sequence ID" value="KAJ8721225.1"/>
    <property type="molecule type" value="Genomic_DNA"/>
</dbReference>
<dbReference type="Pfam" id="PF25034">
    <property type="entry name" value="Spectrin_SYNE1"/>
    <property type="match status" value="1"/>
</dbReference>
<proteinExistence type="inferred from homology"/>
<feature type="coiled-coil region" evidence="14">
    <location>
        <begin position="3679"/>
        <end position="3706"/>
    </location>
</feature>
<comment type="similarity">
    <text evidence="4">Belongs to the nesprin family.</text>
</comment>
<feature type="coiled-coil region" evidence="14">
    <location>
        <begin position="2473"/>
        <end position="2500"/>
    </location>
</feature>
<evidence type="ECO:0000256" key="8">
    <source>
        <dbReference type="ARBA" id="ARBA00022989"/>
    </source>
</evidence>
<feature type="coiled-coil region" evidence="14">
    <location>
        <begin position="3466"/>
        <end position="3493"/>
    </location>
</feature>
<feature type="coiled-coil region" evidence="14">
    <location>
        <begin position="4115"/>
        <end position="4149"/>
    </location>
</feature>
<feature type="coiled-coil region" evidence="14">
    <location>
        <begin position="3965"/>
        <end position="4002"/>
    </location>
</feature>
<dbReference type="Gene3D" id="1.10.418.10">
    <property type="entry name" value="Calponin-like domain"/>
    <property type="match status" value="2"/>
</dbReference>
<evidence type="ECO:0000256" key="1">
    <source>
        <dbReference type="ARBA" id="ARBA00004126"/>
    </source>
</evidence>
<dbReference type="InterPro" id="IPR052403">
    <property type="entry name" value="LINC-complex_assoc"/>
</dbReference>
<feature type="coiled-coil region" evidence="14">
    <location>
        <begin position="3300"/>
        <end position="3330"/>
    </location>
</feature>
<dbReference type="FunFam" id="1.20.58.60:FF:000188">
    <property type="entry name" value="Uncharacterized protein, isoform D"/>
    <property type="match status" value="1"/>
</dbReference>
<dbReference type="GO" id="GO:0051015">
    <property type="term" value="F:actin filament binding"/>
    <property type="evidence" value="ECO:0007669"/>
    <property type="project" value="TreeGrafter"/>
</dbReference>
<keyword evidence="10" id="KW-0472">Membrane</keyword>
<dbReference type="Pfam" id="PF00307">
    <property type="entry name" value="CH"/>
    <property type="match status" value="2"/>
</dbReference>
<dbReference type="PANTHER" id="PTHR47535">
    <property type="entry name" value="MUSCLE-SPECIFIC PROTEIN 300 KDA, ISOFORM G"/>
    <property type="match status" value="1"/>
</dbReference>
<evidence type="ECO:0000259" key="16">
    <source>
        <dbReference type="PROSITE" id="PS50021"/>
    </source>
</evidence>
<feature type="compositionally biased region" description="Low complexity" evidence="15">
    <location>
        <begin position="7847"/>
        <end position="7856"/>
    </location>
</feature>
<dbReference type="GO" id="GO:0007097">
    <property type="term" value="P:nuclear migration"/>
    <property type="evidence" value="ECO:0007669"/>
    <property type="project" value="UniProtKB-ARBA"/>
</dbReference>
<dbReference type="SUPFAM" id="SSF47576">
    <property type="entry name" value="Calponin-homology domain, CH-domain"/>
    <property type="match status" value="1"/>
</dbReference>
<dbReference type="InterPro" id="IPR047291">
    <property type="entry name" value="CH_SYNE1_rpt2"/>
</dbReference>
<evidence type="ECO:0000256" key="12">
    <source>
        <dbReference type="ARBA" id="ARBA00023212"/>
    </source>
</evidence>
<feature type="coiled-coil region" evidence="14">
    <location>
        <begin position="5168"/>
        <end position="5221"/>
    </location>
</feature>
<dbReference type="InterPro" id="IPR057057">
    <property type="entry name" value="Spectrin_SYNE1"/>
</dbReference>
<feature type="coiled-coil region" evidence="14">
    <location>
        <begin position="3007"/>
        <end position="3034"/>
    </location>
</feature>